<dbReference type="InterPro" id="IPR036259">
    <property type="entry name" value="MFS_trans_sf"/>
</dbReference>
<evidence type="ECO:0000256" key="5">
    <source>
        <dbReference type="ARBA" id="ARBA00023136"/>
    </source>
</evidence>
<feature type="transmembrane region" description="Helical" evidence="6">
    <location>
        <begin position="269"/>
        <end position="291"/>
    </location>
</feature>
<feature type="transmembrane region" description="Helical" evidence="6">
    <location>
        <begin position="332"/>
        <end position="356"/>
    </location>
</feature>
<gene>
    <name evidence="8" type="ORF">ACFO60_34645</name>
</gene>
<dbReference type="InterPro" id="IPR050189">
    <property type="entry name" value="MFS_Efflux_Transporters"/>
</dbReference>
<feature type="transmembrane region" description="Helical" evidence="6">
    <location>
        <begin position="12"/>
        <end position="33"/>
    </location>
</feature>
<comment type="subcellular location">
    <subcellularLocation>
        <location evidence="1">Cell membrane</location>
        <topology evidence="1">Multi-pass membrane protein</topology>
    </subcellularLocation>
</comment>
<feature type="domain" description="Major facilitator superfamily (MFS) profile" evidence="7">
    <location>
        <begin position="10"/>
        <end position="390"/>
    </location>
</feature>
<evidence type="ECO:0000256" key="1">
    <source>
        <dbReference type="ARBA" id="ARBA00004651"/>
    </source>
</evidence>
<evidence type="ECO:0000256" key="3">
    <source>
        <dbReference type="ARBA" id="ARBA00022692"/>
    </source>
</evidence>
<dbReference type="PANTHER" id="PTHR43124">
    <property type="entry name" value="PURINE EFFLUX PUMP PBUE"/>
    <property type="match status" value="1"/>
</dbReference>
<dbReference type="InterPro" id="IPR011701">
    <property type="entry name" value="MFS"/>
</dbReference>
<evidence type="ECO:0000313" key="8">
    <source>
        <dbReference type="EMBL" id="MFC4535933.1"/>
    </source>
</evidence>
<keyword evidence="3 6" id="KW-0812">Transmembrane</keyword>
<feature type="transmembrane region" description="Helical" evidence="6">
    <location>
        <begin position="39"/>
        <end position="64"/>
    </location>
</feature>
<evidence type="ECO:0000259" key="7">
    <source>
        <dbReference type="PROSITE" id="PS50850"/>
    </source>
</evidence>
<feature type="transmembrane region" description="Helical" evidence="6">
    <location>
        <begin position="242"/>
        <end position="262"/>
    </location>
</feature>
<dbReference type="PANTHER" id="PTHR43124:SF3">
    <property type="entry name" value="CHLORAMPHENICOL EFFLUX PUMP RV0191"/>
    <property type="match status" value="1"/>
</dbReference>
<feature type="transmembrane region" description="Helical" evidence="6">
    <location>
        <begin position="362"/>
        <end position="381"/>
    </location>
</feature>
<feature type="transmembrane region" description="Helical" evidence="6">
    <location>
        <begin position="134"/>
        <end position="156"/>
    </location>
</feature>
<feature type="transmembrane region" description="Helical" evidence="6">
    <location>
        <begin position="162"/>
        <end position="180"/>
    </location>
</feature>
<dbReference type="PROSITE" id="PS50850">
    <property type="entry name" value="MFS"/>
    <property type="match status" value="1"/>
</dbReference>
<comment type="caution">
    <text evidence="8">The sequence shown here is derived from an EMBL/GenBank/DDBJ whole genome shotgun (WGS) entry which is preliminary data.</text>
</comment>
<feature type="transmembrane region" description="Helical" evidence="6">
    <location>
        <begin position="208"/>
        <end position="230"/>
    </location>
</feature>
<feature type="transmembrane region" description="Helical" evidence="6">
    <location>
        <begin position="297"/>
        <end position="320"/>
    </location>
</feature>
<evidence type="ECO:0000256" key="2">
    <source>
        <dbReference type="ARBA" id="ARBA00022475"/>
    </source>
</evidence>
<reference evidence="9" key="1">
    <citation type="journal article" date="2019" name="Int. J. Syst. Evol. Microbiol.">
        <title>The Global Catalogue of Microorganisms (GCM) 10K type strain sequencing project: providing services to taxonomists for standard genome sequencing and annotation.</title>
        <authorList>
            <consortium name="The Broad Institute Genomics Platform"/>
            <consortium name="The Broad Institute Genome Sequencing Center for Infectious Disease"/>
            <person name="Wu L."/>
            <person name="Ma J."/>
        </authorList>
    </citation>
    <scope>NUCLEOTIDE SEQUENCE [LARGE SCALE GENOMIC DNA]</scope>
    <source>
        <strain evidence="9">CGMCC 4.7132</strain>
    </source>
</reference>
<keyword evidence="2" id="KW-1003">Cell membrane</keyword>
<keyword evidence="9" id="KW-1185">Reference proteome</keyword>
<feature type="transmembrane region" description="Helical" evidence="6">
    <location>
        <begin position="101"/>
        <end position="122"/>
    </location>
</feature>
<protein>
    <submittedName>
        <fullName evidence="8">MFS transporter</fullName>
    </submittedName>
</protein>
<feature type="transmembrane region" description="Helical" evidence="6">
    <location>
        <begin position="76"/>
        <end position="95"/>
    </location>
</feature>
<dbReference type="InterPro" id="IPR020846">
    <property type="entry name" value="MFS_dom"/>
</dbReference>
<dbReference type="Pfam" id="PF07690">
    <property type="entry name" value="MFS_1"/>
    <property type="match status" value="1"/>
</dbReference>
<evidence type="ECO:0000256" key="6">
    <source>
        <dbReference type="SAM" id="Phobius"/>
    </source>
</evidence>
<organism evidence="8 9">
    <name type="scientific">Sphaerisporangium dianthi</name>
    <dbReference type="NCBI Taxonomy" id="1436120"/>
    <lineage>
        <taxon>Bacteria</taxon>
        <taxon>Bacillati</taxon>
        <taxon>Actinomycetota</taxon>
        <taxon>Actinomycetes</taxon>
        <taxon>Streptosporangiales</taxon>
        <taxon>Streptosporangiaceae</taxon>
        <taxon>Sphaerisporangium</taxon>
    </lineage>
</organism>
<evidence type="ECO:0000313" key="9">
    <source>
        <dbReference type="Proteomes" id="UP001596004"/>
    </source>
</evidence>
<dbReference type="SUPFAM" id="SSF103473">
    <property type="entry name" value="MFS general substrate transporter"/>
    <property type="match status" value="1"/>
</dbReference>
<sequence length="396" mass="40550">MAQRTHEKTGMAIPYAGWFLVQANVIMITPLLVPVAAHFHVGLATVTLALTAYLLLFGVMQPFYGLLSDSAGRVRVMRIGLAGVSLGNLLAALAPNVTLLIVGRALAGAFAAALAPVTVAYIGDRVPPERRQRVMAGLMSVAAIGTATGTISAGVLNDLINWRAAMLLVAAGAAVLAVLYGRLPETLVTKTGHREALKRLGQVFRGGWFRFLTIFAFFEGASMVGFYNFFSSSLQVHGRNAAIAGIVTGSYGLGAVIGGVIVRSIDSRVTAAGLFGGGCTLLFAGFLSAAFSQTIPSILVAGLLAGMALAIAQSTIQTWMIEASPPDVRGTAAAVVASAVFTGAALSTAAVGGLAAGGHFRLLFGIAALVTLPVTIVGALARARFTRATAAATVPA</sequence>
<proteinExistence type="predicted"/>
<dbReference type="RefSeq" id="WP_380849449.1">
    <property type="nucleotide sequence ID" value="NZ_JBHSFP010000037.1"/>
</dbReference>
<dbReference type="Gene3D" id="1.20.1250.20">
    <property type="entry name" value="MFS general substrate transporter like domains"/>
    <property type="match status" value="1"/>
</dbReference>
<evidence type="ECO:0000256" key="4">
    <source>
        <dbReference type="ARBA" id="ARBA00022989"/>
    </source>
</evidence>
<dbReference type="EMBL" id="JBHSFP010000037">
    <property type="protein sequence ID" value="MFC4535933.1"/>
    <property type="molecule type" value="Genomic_DNA"/>
</dbReference>
<name>A0ABV9CT38_9ACTN</name>
<keyword evidence="5 6" id="KW-0472">Membrane</keyword>
<keyword evidence="4 6" id="KW-1133">Transmembrane helix</keyword>
<dbReference type="Proteomes" id="UP001596004">
    <property type="component" value="Unassembled WGS sequence"/>
</dbReference>
<accession>A0ABV9CT38</accession>